<evidence type="ECO:0000259" key="1">
    <source>
        <dbReference type="Pfam" id="PF00733"/>
    </source>
</evidence>
<name>A0A223ED12_9BACI</name>
<dbReference type="InterPro" id="IPR001962">
    <property type="entry name" value="Asn_synthase"/>
</dbReference>
<dbReference type="GO" id="GO:0004066">
    <property type="term" value="F:asparagine synthase (glutamine-hydrolyzing) activity"/>
    <property type="evidence" value="ECO:0007669"/>
    <property type="project" value="InterPro"/>
</dbReference>
<evidence type="ECO:0000313" key="2">
    <source>
        <dbReference type="EMBL" id="ASS93147.1"/>
    </source>
</evidence>
<feature type="domain" description="Asparagine synthetase" evidence="1">
    <location>
        <begin position="3"/>
        <end position="71"/>
    </location>
</feature>
<dbReference type="AlphaFoldDB" id="A0A223ED12"/>
<protein>
    <recommendedName>
        <fullName evidence="1">Asparagine synthetase domain-containing protein</fullName>
    </recommendedName>
</protein>
<dbReference type="Proteomes" id="UP000214618">
    <property type="component" value="Chromosome"/>
</dbReference>
<dbReference type="SUPFAM" id="SSF52402">
    <property type="entry name" value="Adenine nucleotide alpha hydrolases-like"/>
    <property type="match status" value="1"/>
</dbReference>
<organism evidence="2 3">
    <name type="scientific">Peribacillus simplex NBRC 15720 = DSM 1321</name>
    <dbReference type="NCBI Taxonomy" id="1349754"/>
    <lineage>
        <taxon>Bacteria</taxon>
        <taxon>Bacillati</taxon>
        <taxon>Bacillota</taxon>
        <taxon>Bacilli</taxon>
        <taxon>Bacillales</taxon>
        <taxon>Bacillaceae</taxon>
        <taxon>Peribacillus</taxon>
    </lineage>
</organism>
<dbReference type="Pfam" id="PF00733">
    <property type="entry name" value="Asn_synthase"/>
    <property type="match status" value="1"/>
</dbReference>
<accession>A0A223ED12</accession>
<evidence type="ECO:0000313" key="3">
    <source>
        <dbReference type="Proteomes" id="UP000214618"/>
    </source>
</evidence>
<proteinExistence type="predicted"/>
<dbReference type="GO" id="GO:0006529">
    <property type="term" value="P:asparagine biosynthetic process"/>
    <property type="evidence" value="ECO:0007669"/>
    <property type="project" value="InterPro"/>
</dbReference>
<reference evidence="2 3" key="1">
    <citation type="submission" date="2016-10" db="EMBL/GenBank/DDBJ databases">
        <title>The whole genome sequencing and assembly of Bacillus simplex DSM 1321 strain.</title>
        <authorList>
            <person name="Park M.-K."/>
            <person name="Lee Y.-J."/>
            <person name="Yi H."/>
            <person name="Bahn Y.-S."/>
            <person name="Kim J.F."/>
            <person name="Lee D.-W."/>
        </authorList>
    </citation>
    <scope>NUCLEOTIDE SEQUENCE [LARGE SCALE GENOMIC DNA]</scope>
    <source>
        <strain evidence="2 3">DSM 1321</strain>
    </source>
</reference>
<sequence length="89" mass="10877">MEQKEVGFPVPIRHWLKDELYDWSVRLIPESPTDYLFNKAQIMKLLENHVNNKADNSRKLWTILTFMIWHQIYIEKQYEPQKLLQYAVN</sequence>
<gene>
    <name evidence="2" type="ORF">BS1321_03730</name>
</gene>
<dbReference type="EMBL" id="CP017704">
    <property type="protein sequence ID" value="ASS93147.1"/>
    <property type="molecule type" value="Genomic_DNA"/>
</dbReference>